<evidence type="ECO:0000313" key="5">
    <source>
        <dbReference type="Proteomes" id="UP000703269"/>
    </source>
</evidence>
<dbReference type="PANTHER" id="PTHR13878:SF91">
    <property type="entry name" value="FAD BINDING DOMAIN PROTEIN (AFU_ORTHOLOGUE AFUA_6G12070)-RELATED"/>
    <property type="match status" value="1"/>
</dbReference>
<feature type="domain" description="FAD-binding PCMH-type" evidence="3">
    <location>
        <begin position="132"/>
        <end position="317"/>
    </location>
</feature>
<organism evidence="4 5">
    <name type="scientific">Phanerochaete sordida</name>
    <dbReference type="NCBI Taxonomy" id="48140"/>
    <lineage>
        <taxon>Eukaryota</taxon>
        <taxon>Fungi</taxon>
        <taxon>Dikarya</taxon>
        <taxon>Basidiomycota</taxon>
        <taxon>Agaricomycotina</taxon>
        <taxon>Agaricomycetes</taxon>
        <taxon>Polyporales</taxon>
        <taxon>Phanerochaetaceae</taxon>
        <taxon>Phanerochaete</taxon>
    </lineage>
</organism>
<keyword evidence="5" id="KW-1185">Reference proteome</keyword>
<dbReference type="InterPro" id="IPR036318">
    <property type="entry name" value="FAD-bd_PCMH-like_sf"/>
</dbReference>
<protein>
    <submittedName>
        <fullName evidence="4">FAD-binding domain-containing protein</fullName>
    </submittedName>
</protein>
<dbReference type="InterPro" id="IPR006094">
    <property type="entry name" value="Oxid_FAD_bind_N"/>
</dbReference>
<dbReference type="InterPro" id="IPR016166">
    <property type="entry name" value="FAD-bd_PCMH"/>
</dbReference>
<dbReference type="Pfam" id="PF01565">
    <property type="entry name" value="FAD_binding_4"/>
    <property type="match status" value="1"/>
</dbReference>
<evidence type="ECO:0000259" key="3">
    <source>
        <dbReference type="PROSITE" id="PS51387"/>
    </source>
</evidence>
<dbReference type="EMBL" id="BPQB01000116">
    <property type="protein sequence ID" value="GJE99670.1"/>
    <property type="molecule type" value="Genomic_DNA"/>
</dbReference>
<sequence>MLLPTTLLNVCTWLNISCGLFERLFEASSGSPATVLCRCLSTEPCWPSEAAFAELENQLTGPVIHPQPAAQPCYSSPESEECQTVKLRWHDGSWRADNPGATQHTNFAAYVSSEGEVEACYLNTTRGYPCGRGSVSSVGVDARSAQDVQLAVKFAAKHNLRAVVKNTGHDFLGRSSARGSLLIWTHHLNDIEFHGIFKPANVPGTIVYHDVTVGAGVQWQEAYDTVFTHGRVLIGGISLGGTVGAAGGWLQGGGHSILSPLYGLGVDNVIEIIAVTSTGELLVANAYSHPDLFWALRGGGGGTWGVVVSATYQTHAPMPIIAASFTSGINMPSPRAQATASPTLRTLFTELVRSTPSLADAGWAGYVDMFSKEDQTRSVLTIMYIAPASAPNAIAAMEQFFAFARELAATSSEHDGKLSLVTTTITPYPSFGAWETANYRGKVGQVGDNVEIGSRLLPRDLLVHNHVGVANALLDLGQAYIGFFLVAGGAVSRVDVDAAAVHPAWRTALVHTVFGSPWPDGSSLDVINAAREKVKNGEVALRKLTPDGGAYLNEASLYQADYKSDFFGSRYDKLRAVKKKYDPIDLFVVPAGVGSEDWDAALRCRASQSFTVRTGRSDSL</sequence>
<dbReference type="InterPro" id="IPR050432">
    <property type="entry name" value="FAD-linked_Oxidoreductases_BP"/>
</dbReference>
<gene>
    <name evidence="4" type="ORF">PsYK624_159410</name>
</gene>
<dbReference type="AlphaFoldDB" id="A0A9P3LLS5"/>
<dbReference type="OrthoDB" id="9983560at2759"/>
<reference evidence="4 5" key="1">
    <citation type="submission" date="2021-08" db="EMBL/GenBank/DDBJ databases">
        <title>Draft Genome Sequence of Phanerochaete sordida strain YK-624.</title>
        <authorList>
            <person name="Mori T."/>
            <person name="Dohra H."/>
            <person name="Suzuki T."/>
            <person name="Kawagishi H."/>
            <person name="Hirai H."/>
        </authorList>
    </citation>
    <scope>NUCLEOTIDE SEQUENCE [LARGE SCALE GENOMIC DNA]</scope>
    <source>
        <strain evidence="4 5">YK-624</strain>
    </source>
</reference>
<dbReference type="InterPro" id="IPR016169">
    <property type="entry name" value="FAD-bd_PCMH_sub2"/>
</dbReference>
<comment type="similarity">
    <text evidence="1">Belongs to the oxygen-dependent FAD-linked oxidoreductase family.</text>
</comment>
<dbReference type="Pfam" id="PF08031">
    <property type="entry name" value="BBE"/>
    <property type="match status" value="1"/>
</dbReference>
<proteinExistence type="inferred from homology"/>
<dbReference type="SUPFAM" id="SSF56176">
    <property type="entry name" value="FAD-binding/transporter-associated domain-like"/>
    <property type="match status" value="1"/>
</dbReference>
<evidence type="ECO:0000256" key="2">
    <source>
        <dbReference type="ARBA" id="ARBA00023002"/>
    </source>
</evidence>
<evidence type="ECO:0000256" key="1">
    <source>
        <dbReference type="ARBA" id="ARBA00005466"/>
    </source>
</evidence>
<dbReference type="PROSITE" id="PS51387">
    <property type="entry name" value="FAD_PCMH"/>
    <property type="match status" value="1"/>
</dbReference>
<dbReference type="Gene3D" id="3.30.465.10">
    <property type="match status" value="2"/>
</dbReference>
<accession>A0A9P3LLS5</accession>
<dbReference type="GO" id="GO:0016491">
    <property type="term" value="F:oxidoreductase activity"/>
    <property type="evidence" value="ECO:0007669"/>
    <property type="project" value="UniProtKB-KW"/>
</dbReference>
<comment type="caution">
    <text evidence="4">The sequence shown here is derived from an EMBL/GenBank/DDBJ whole genome shotgun (WGS) entry which is preliminary data.</text>
</comment>
<dbReference type="Proteomes" id="UP000703269">
    <property type="component" value="Unassembled WGS sequence"/>
</dbReference>
<dbReference type="PANTHER" id="PTHR13878">
    <property type="entry name" value="GULONOLACTONE OXIDASE"/>
    <property type="match status" value="1"/>
</dbReference>
<name>A0A9P3LLS5_9APHY</name>
<keyword evidence="2" id="KW-0560">Oxidoreductase</keyword>
<evidence type="ECO:0000313" key="4">
    <source>
        <dbReference type="EMBL" id="GJE99670.1"/>
    </source>
</evidence>
<dbReference type="GO" id="GO:0071949">
    <property type="term" value="F:FAD binding"/>
    <property type="evidence" value="ECO:0007669"/>
    <property type="project" value="InterPro"/>
</dbReference>
<dbReference type="InterPro" id="IPR012951">
    <property type="entry name" value="BBE"/>
</dbReference>